<dbReference type="KEGG" id="rdp:RD2015_1128"/>
<proteinExistence type="predicted"/>
<accession>A0A0U3DXU6</accession>
<gene>
    <name evidence="2" type="ORF">RD2015_1128</name>
</gene>
<dbReference type="AlphaFoldDB" id="A0A0U3DXU6"/>
<dbReference type="GO" id="GO:0016853">
    <property type="term" value="F:isomerase activity"/>
    <property type="evidence" value="ECO:0007669"/>
    <property type="project" value="UniProtKB-KW"/>
</dbReference>
<dbReference type="GO" id="GO:1901135">
    <property type="term" value="P:carbohydrate derivative metabolic process"/>
    <property type="evidence" value="ECO:0007669"/>
    <property type="project" value="InterPro"/>
</dbReference>
<dbReference type="Proteomes" id="UP000060699">
    <property type="component" value="Chromosome"/>
</dbReference>
<dbReference type="CDD" id="cd05008">
    <property type="entry name" value="SIS_GlmS_GlmD_1"/>
    <property type="match status" value="1"/>
</dbReference>
<dbReference type="PANTHER" id="PTHR32502">
    <property type="entry name" value="N-ACETYLGALACTOSAMINE PERMEASE II COMPONENT-RELATED"/>
    <property type="match status" value="1"/>
</dbReference>
<feature type="region of interest" description="Disordered" evidence="1">
    <location>
        <begin position="1"/>
        <end position="20"/>
    </location>
</feature>
<evidence type="ECO:0000256" key="1">
    <source>
        <dbReference type="SAM" id="MobiDB-lite"/>
    </source>
</evidence>
<name>A0A0U3DXU6_9BURK</name>
<keyword evidence="3" id="KW-1185">Reference proteome</keyword>
<dbReference type="Gene3D" id="3.40.50.10490">
    <property type="entry name" value="Glucose-6-phosphate isomerase like protein, domain 1"/>
    <property type="match status" value="2"/>
</dbReference>
<evidence type="ECO:0000313" key="3">
    <source>
        <dbReference type="Proteomes" id="UP000060699"/>
    </source>
</evidence>
<dbReference type="InterPro" id="IPR001347">
    <property type="entry name" value="SIS_dom"/>
</dbReference>
<dbReference type="PATRIC" id="fig|76731.3.peg.1149"/>
<feature type="compositionally biased region" description="Basic and acidic residues" evidence="1">
    <location>
        <begin position="10"/>
        <end position="20"/>
    </location>
</feature>
<dbReference type="EMBL" id="CP013729">
    <property type="protein sequence ID" value="ALV05621.1"/>
    <property type="molecule type" value="Genomic_DNA"/>
</dbReference>
<keyword evidence="2" id="KW-0413">Isomerase</keyword>
<dbReference type="InterPro" id="IPR046348">
    <property type="entry name" value="SIS_dom_sf"/>
</dbReference>
<dbReference type="PANTHER" id="PTHR32502:SF3">
    <property type="entry name" value="D-GALACTOSAMINE-6-PHOSPHATE DEAMINASE AGAS-RELATED"/>
    <property type="match status" value="1"/>
</dbReference>
<dbReference type="SUPFAM" id="SSF53697">
    <property type="entry name" value="SIS domain"/>
    <property type="match status" value="1"/>
</dbReference>
<dbReference type="InterPro" id="IPR050303">
    <property type="entry name" value="GatZ_KbaZ_carbometab"/>
</dbReference>
<dbReference type="PROSITE" id="PS51464">
    <property type="entry name" value="SIS"/>
    <property type="match status" value="2"/>
</dbReference>
<protein>
    <submittedName>
        <fullName evidence="2">Tagatose-6-phosphate ketose isomerase</fullName>
    </submittedName>
</protein>
<dbReference type="OrthoDB" id="9779207at2"/>
<dbReference type="InterPro" id="IPR035466">
    <property type="entry name" value="GlmS/AgaS_SIS"/>
</dbReference>
<evidence type="ECO:0000313" key="2">
    <source>
        <dbReference type="EMBL" id="ALV05621.1"/>
    </source>
</evidence>
<dbReference type="RefSeq" id="WP_058934048.1">
    <property type="nucleotide sequence ID" value="NZ_CP013729.1"/>
</dbReference>
<dbReference type="GO" id="GO:0097367">
    <property type="term" value="F:carbohydrate derivative binding"/>
    <property type="evidence" value="ECO:0007669"/>
    <property type="project" value="InterPro"/>
</dbReference>
<sequence length="404" mass="42521">MTLLHLTPSDLERRGAPHTAREIAQQPAVWQTVQTLVASRRAELDTFLAPLLTAPAARIVLTGAGSSAFIGQCLTPALVQALADRPGVRVEAIATTDIVSNPQQCLTPGVPTLLVSFARSGNSPESLAAVALADQVVGRECRHLAVTCAAEGKLATELSSRLDALVLQLPDETHDRAFAMTSSFTGMLLAAAWAFQLPLPGADVLGRAAQHLLETETDRLQSLSDSAFERIVVLGSNGLQGLAREAALKILELTDGQVVALADSPLGFRHGPKTILNDRTLVLMLLSADPYTARYDLDLLRELRREQRGRVISLGARAPDGAGASPTSPASPVLPAAPDDDVLLALPHDTPDLGLAPVSLVFAQCLALLASLRLGITPDNPSASGTVTRVVSGVTIHPFDRPHA</sequence>
<dbReference type="STRING" id="76731.RD2015_1128"/>
<organism evidence="2 3">
    <name type="scientific">Roseateles depolymerans</name>
    <dbReference type="NCBI Taxonomy" id="76731"/>
    <lineage>
        <taxon>Bacteria</taxon>
        <taxon>Pseudomonadati</taxon>
        <taxon>Pseudomonadota</taxon>
        <taxon>Betaproteobacteria</taxon>
        <taxon>Burkholderiales</taxon>
        <taxon>Sphaerotilaceae</taxon>
        <taxon>Roseateles</taxon>
    </lineage>
</organism>
<reference evidence="2 3" key="1">
    <citation type="submission" date="2015-12" db="EMBL/GenBank/DDBJ databases">
        <title>Complete genome of Roseateles depolymerans KCTC 42856.</title>
        <authorList>
            <person name="Kim K.M."/>
        </authorList>
    </citation>
    <scope>NUCLEOTIDE SEQUENCE [LARGE SCALE GENOMIC DNA]</scope>
    <source>
        <strain evidence="2 3">KCTC 42856</strain>
    </source>
</reference>
<dbReference type="GO" id="GO:0005886">
    <property type="term" value="C:plasma membrane"/>
    <property type="evidence" value="ECO:0007669"/>
    <property type="project" value="TreeGrafter"/>
</dbReference>
<dbReference type="GO" id="GO:0009401">
    <property type="term" value="P:phosphoenolpyruvate-dependent sugar phosphotransferase system"/>
    <property type="evidence" value="ECO:0007669"/>
    <property type="project" value="TreeGrafter"/>
</dbReference>